<protein>
    <submittedName>
        <fullName evidence="2">Uncharacterized protein</fullName>
    </submittedName>
</protein>
<evidence type="ECO:0000313" key="1">
    <source>
        <dbReference type="EMBL" id="KAF5777539.1"/>
    </source>
</evidence>
<dbReference type="EMBL" id="MNCJ02000327">
    <property type="protein sequence ID" value="KAF5777539.1"/>
    <property type="molecule type" value="Genomic_DNA"/>
</dbReference>
<evidence type="ECO:0000313" key="3">
    <source>
        <dbReference type="Proteomes" id="UP000215914"/>
    </source>
</evidence>
<dbReference type="Gramene" id="mRNA:HanXRQr2_Chr12g0536901">
    <property type="protein sequence ID" value="mRNA:HanXRQr2_Chr12g0536901"/>
    <property type="gene ID" value="HanXRQr2_Chr12g0536901"/>
</dbReference>
<sequence length="104" mass="11854">MESGSRRLKRLKTMQIFIFNNKHIGWCMKPLTPPTLSAIWAQESRLVSCWVELQNKIGLTYVICGELNLKPKSGSLLNSGSAEMQFYKLGSFLMVDPKFDLDIN</sequence>
<dbReference type="Proteomes" id="UP000215914">
    <property type="component" value="Chromosome 14"/>
</dbReference>
<dbReference type="EMBL" id="CM007903">
    <property type="protein sequence ID" value="OTF99163.1"/>
    <property type="molecule type" value="Genomic_DNA"/>
</dbReference>
<keyword evidence="3" id="KW-1185">Reference proteome</keyword>
<reference evidence="1 3" key="1">
    <citation type="journal article" date="2017" name="Nature">
        <title>The sunflower genome provides insights into oil metabolism, flowering and Asterid evolution.</title>
        <authorList>
            <person name="Badouin H."/>
            <person name="Gouzy J."/>
            <person name="Grassa C.J."/>
            <person name="Murat F."/>
            <person name="Staton S.E."/>
            <person name="Cottret L."/>
            <person name="Lelandais-Briere C."/>
            <person name="Owens G.L."/>
            <person name="Carrere S."/>
            <person name="Mayjonade B."/>
            <person name="Legrand L."/>
            <person name="Gill N."/>
            <person name="Kane N.C."/>
            <person name="Bowers J.E."/>
            <person name="Hubner S."/>
            <person name="Bellec A."/>
            <person name="Berard A."/>
            <person name="Berges H."/>
            <person name="Blanchet N."/>
            <person name="Boniface M.C."/>
            <person name="Brunel D."/>
            <person name="Catrice O."/>
            <person name="Chaidir N."/>
            <person name="Claudel C."/>
            <person name="Donnadieu C."/>
            <person name="Faraut T."/>
            <person name="Fievet G."/>
            <person name="Helmstetter N."/>
            <person name="King M."/>
            <person name="Knapp S.J."/>
            <person name="Lai Z."/>
            <person name="Le Paslier M.C."/>
            <person name="Lippi Y."/>
            <person name="Lorenzon L."/>
            <person name="Mandel J.R."/>
            <person name="Marage G."/>
            <person name="Marchand G."/>
            <person name="Marquand E."/>
            <person name="Bret-Mestries E."/>
            <person name="Morien E."/>
            <person name="Nambeesan S."/>
            <person name="Nguyen T."/>
            <person name="Pegot-Espagnet P."/>
            <person name="Pouilly N."/>
            <person name="Raftis F."/>
            <person name="Sallet E."/>
            <person name="Schiex T."/>
            <person name="Thomas J."/>
            <person name="Vandecasteele C."/>
            <person name="Vares D."/>
            <person name="Vear F."/>
            <person name="Vautrin S."/>
            <person name="Crespi M."/>
            <person name="Mangin B."/>
            <person name="Burke J.M."/>
            <person name="Salse J."/>
            <person name="Munos S."/>
            <person name="Vincourt P."/>
            <person name="Rieseberg L.H."/>
            <person name="Langlade N.B."/>
        </authorList>
    </citation>
    <scope>NUCLEOTIDE SEQUENCE [LARGE SCALE GENOMIC DNA]</scope>
    <source>
        <strain evidence="3">cv. SF193</strain>
        <tissue evidence="1">Leaves</tissue>
    </source>
</reference>
<accession>A0A251SKC2</accession>
<proteinExistence type="predicted"/>
<reference evidence="2" key="2">
    <citation type="submission" date="2017-02" db="EMBL/GenBank/DDBJ databases">
        <title>Sunflower complete genome.</title>
        <authorList>
            <person name="Langlade N."/>
            <person name="Munos S."/>
        </authorList>
    </citation>
    <scope>NUCLEOTIDE SEQUENCE [LARGE SCALE GENOMIC DNA]</scope>
    <source>
        <tissue evidence="2">Leaves</tissue>
    </source>
</reference>
<evidence type="ECO:0000313" key="2">
    <source>
        <dbReference type="EMBL" id="OTF99163.1"/>
    </source>
</evidence>
<organism evidence="2 3">
    <name type="scientific">Helianthus annuus</name>
    <name type="common">Common sunflower</name>
    <dbReference type="NCBI Taxonomy" id="4232"/>
    <lineage>
        <taxon>Eukaryota</taxon>
        <taxon>Viridiplantae</taxon>
        <taxon>Streptophyta</taxon>
        <taxon>Embryophyta</taxon>
        <taxon>Tracheophyta</taxon>
        <taxon>Spermatophyta</taxon>
        <taxon>Magnoliopsida</taxon>
        <taxon>eudicotyledons</taxon>
        <taxon>Gunneridae</taxon>
        <taxon>Pentapetalae</taxon>
        <taxon>asterids</taxon>
        <taxon>campanulids</taxon>
        <taxon>Asterales</taxon>
        <taxon>Asteraceae</taxon>
        <taxon>Asteroideae</taxon>
        <taxon>Heliantheae alliance</taxon>
        <taxon>Heliantheae</taxon>
        <taxon>Helianthus</taxon>
    </lineage>
</organism>
<dbReference type="AlphaFoldDB" id="A0A251SKC2"/>
<reference evidence="1" key="3">
    <citation type="submission" date="2020-06" db="EMBL/GenBank/DDBJ databases">
        <title>Helianthus annuus Genome sequencing and assembly Release 2.</title>
        <authorList>
            <person name="Gouzy J."/>
            <person name="Langlade N."/>
            <person name="Munos S."/>
        </authorList>
    </citation>
    <scope>NUCLEOTIDE SEQUENCE</scope>
    <source>
        <tissue evidence="1">Leaves</tissue>
    </source>
</reference>
<gene>
    <name evidence="2" type="ORF">HannXRQ_Chr14g0453561</name>
    <name evidence="1" type="ORF">HanXRQr2_Chr12g0536901</name>
</gene>
<dbReference type="InParanoid" id="A0A251SKC2"/>
<name>A0A251SKC2_HELAN</name>